<dbReference type="SMART" id="SM00479">
    <property type="entry name" value="EXOIII"/>
    <property type="match status" value="1"/>
</dbReference>
<dbReference type="AlphaFoldDB" id="A0A2W5UZV2"/>
<dbReference type="PANTHER" id="PTHR30231:SF42">
    <property type="entry name" value="EXONUCLEASE"/>
    <property type="match status" value="1"/>
</dbReference>
<feature type="domain" description="BRCT" evidence="2">
    <location>
        <begin position="469"/>
        <end position="555"/>
    </location>
</feature>
<sequence length="555" mass="59715">MTNSDTDISSPGTGIPADASFSQIQADDETTHAEYVAVIPILGGTAYISESGVTISRIPAAQIYLDPETKIDRDSIRGWSRTDPTPLEPGFINLFLDDTPPTSRQRSQFAPNVLRFSPAHSVDTSIIDFANEALTAMQADDLESLRRIARAVSHQTDSRSAFGGVGGTGERGNSTAGPSSEGNQAKSTEKKQDGSSSAPDNDASHGGLPQAADGTLDSRPPSFIAFDVETANEANGSICQFGVVVYHEGKEAESHTWLCQPPSAWPDFTPATTAIHGITPDKVADEPSCHDRLEQLAELLRKENLPIVAHNAKFDMVALRDAARAEKVDIPNITFACTYLLARAVHPELPNYKLTTVAQSAGSNAFHHHDALADARACGEIMLSLCGISPRDTEPPSDVQSMAEVVESAGYTFGTVKNNSLSLFRKTRRSRSDHQQSSRNGKTRGNRGPSNWESVATPRDIPETNTDANPNGPLFGKNVTLTGEFSPLDKGQLWQAIAQAGGTVGKNVTKKTTLLVCGEWNGKTSKQKRAEELQEKGQEIEIWNQGQLLDALDLN</sequence>
<dbReference type="SUPFAM" id="SSF52113">
    <property type="entry name" value="BRCT domain"/>
    <property type="match status" value="1"/>
</dbReference>
<dbReference type="PROSITE" id="PS50172">
    <property type="entry name" value="BRCT"/>
    <property type="match status" value="1"/>
</dbReference>
<comment type="caution">
    <text evidence="3">The sequence shown here is derived from an EMBL/GenBank/DDBJ whole genome shotgun (WGS) entry which is preliminary data.</text>
</comment>
<dbReference type="PANTHER" id="PTHR30231">
    <property type="entry name" value="DNA POLYMERASE III SUBUNIT EPSILON"/>
    <property type="match status" value="1"/>
</dbReference>
<name>A0A2W5UZV2_9CORY</name>
<dbReference type="RefSeq" id="WP_303735668.1">
    <property type="nucleotide sequence ID" value="NZ_QFRA01000047.1"/>
</dbReference>
<evidence type="ECO:0000313" key="4">
    <source>
        <dbReference type="Proteomes" id="UP000249432"/>
    </source>
</evidence>
<dbReference type="GO" id="GO:0003676">
    <property type="term" value="F:nucleic acid binding"/>
    <property type="evidence" value="ECO:0007669"/>
    <property type="project" value="InterPro"/>
</dbReference>
<gene>
    <name evidence="3" type="ORF">DI525_10600</name>
</gene>
<protein>
    <recommendedName>
        <fullName evidence="2">BRCT domain-containing protein</fullName>
    </recommendedName>
</protein>
<dbReference type="InterPro" id="IPR036397">
    <property type="entry name" value="RNaseH_sf"/>
</dbReference>
<dbReference type="GO" id="GO:0005829">
    <property type="term" value="C:cytosol"/>
    <property type="evidence" value="ECO:0007669"/>
    <property type="project" value="TreeGrafter"/>
</dbReference>
<dbReference type="Pfam" id="PF12738">
    <property type="entry name" value="PTCB-BRCT"/>
    <property type="match status" value="1"/>
</dbReference>
<dbReference type="EMBL" id="QFRA01000047">
    <property type="protein sequence ID" value="PZR03281.1"/>
    <property type="molecule type" value="Genomic_DNA"/>
</dbReference>
<feature type="compositionally biased region" description="Polar residues" evidence="1">
    <location>
        <begin position="171"/>
        <end position="186"/>
    </location>
</feature>
<dbReference type="Pfam" id="PF00929">
    <property type="entry name" value="RNase_T"/>
    <property type="match status" value="1"/>
</dbReference>
<dbReference type="SMART" id="SM00292">
    <property type="entry name" value="BRCT"/>
    <property type="match status" value="1"/>
</dbReference>
<feature type="region of interest" description="Disordered" evidence="1">
    <location>
        <begin position="153"/>
        <end position="219"/>
    </location>
</feature>
<evidence type="ECO:0000313" key="3">
    <source>
        <dbReference type="EMBL" id="PZR03281.1"/>
    </source>
</evidence>
<dbReference type="CDD" id="cd06130">
    <property type="entry name" value="DNA_pol_III_epsilon_like"/>
    <property type="match status" value="1"/>
</dbReference>
<evidence type="ECO:0000256" key="1">
    <source>
        <dbReference type="SAM" id="MobiDB-lite"/>
    </source>
</evidence>
<dbReference type="InterPro" id="IPR013520">
    <property type="entry name" value="Ribonucl_H"/>
</dbReference>
<dbReference type="CDD" id="cd17748">
    <property type="entry name" value="BRCT_DNA_ligase_like"/>
    <property type="match status" value="1"/>
</dbReference>
<organism evidence="3 4">
    <name type="scientific">Corynebacterium kroppenstedtii</name>
    <dbReference type="NCBI Taxonomy" id="161879"/>
    <lineage>
        <taxon>Bacteria</taxon>
        <taxon>Bacillati</taxon>
        <taxon>Actinomycetota</taxon>
        <taxon>Actinomycetes</taxon>
        <taxon>Mycobacteriales</taxon>
        <taxon>Corynebacteriaceae</taxon>
        <taxon>Corynebacterium</taxon>
    </lineage>
</organism>
<dbReference type="InterPro" id="IPR001357">
    <property type="entry name" value="BRCT_dom"/>
</dbReference>
<dbReference type="Gene3D" id="3.30.420.10">
    <property type="entry name" value="Ribonuclease H-like superfamily/Ribonuclease H"/>
    <property type="match status" value="1"/>
</dbReference>
<proteinExistence type="predicted"/>
<dbReference type="Gene3D" id="3.40.50.10190">
    <property type="entry name" value="BRCT domain"/>
    <property type="match status" value="1"/>
</dbReference>
<dbReference type="InterPro" id="IPR036420">
    <property type="entry name" value="BRCT_dom_sf"/>
</dbReference>
<dbReference type="InterPro" id="IPR012337">
    <property type="entry name" value="RNaseH-like_sf"/>
</dbReference>
<evidence type="ECO:0000259" key="2">
    <source>
        <dbReference type="PROSITE" id="PS50172"/>
    </source>
</evidence>
<dbReference type="SUPFAM" id="SSF53098">
    <property type="entry name" value="Ribonuclease H-like"/>
    <property type="match status" value="1"/>
</dbReference>
<accession>A0A2W5UZV2</accession>
<feature type="region of interest" description="Disordered" evidence="1">
    <location>
        <begin position="424"/>
        <end position="473"/>
    </location>
</feature>
<reference evidence="3 4" key="1">
    <citation type="submission" date="2017-08" db="EMBL/GenBank/DDBJ databases">
        <title>Infants hospitalized years apart are colonized by the same room-sourced microbial strains.</title>
        <authorList>
            <person name="Brooks B."/>
            <person name="Olm M.R."/>
            <person name="Firek B.A."/>
            <person name="Baker R."/>
            <person name="Thomas B.C."/>
            <person name="Morowitz M.J."/>
            <person name="Banfield J.F."/>
        </authorList>
    </citation>
    <scope>NUCLEOTIDE SEQUENCE [LARGE SCALE GENOMIC DNA]</scope>
    <source>
        <strain evidence="3">S2_003_000_R1_3</strain>
    </source>
</reference>
<dbReference type="Proteomes" id="UP000249432">
    <property type="component" value="Unassembled WGS sequence"/>
</dbReference>
<dbReference type="GO" id="GO:0008408">
    <property type="term" value="F:3'-5' exonuclease activity"/>
    <property type="evidence" value="ECO:0007669"/>
    <property type="project" value="TreeGrafter"/>
</dbReference>